<protein>
    <recommendedName>
        <fullName evidence="3">Bacterial microcompartment domain-containing protein</fullName>
    </recommendedName>
</protein>
<dbReference type="eggNOG" id="COG4577">
    <property type="taxonomic scope" value="Bacteria"/>
</dbReference>
<evidence type="ECO:0000256" key="1">
    <source>
        <dbReference type="ARBA" id="ARBA00024322"/>
    </source>
</evidence>
<dbReference type="STRING" id="1319815.HMPREF0202_01038"/>
<comment type="subcellular location">
    <subcellularLocation>
        <location evidence="1">Bacterial microcompartment</location>
    </subcellularLocation>
</comment>
<dbReference type="GO" id="GO:0031469">
    <property type="term" value="C:bacterial microcompartment"/>
    <property type="evidence" value="ECO:0007669"/>
    <property type="project" value="UniProtKB-SubCell"/>
</dbReference>
<dbReference type="PANTHER" id="PTHR33941:SF10">
    <property type="entry name" value="BACTERIAL MICROCOMPARTMENT SHELL PROTEIN EUTM"/>
    <property type="match status" value="1"/>
</dbReference>
<keyword evidence="2" id="KW-1283">Bacterial microcompartment</keyword>
<dbReference type="InterPro" id="IPR037233">
    <property type="entry name" value="CcmK-like_sf"/>
</dbReference>
<dbReference type="SUPFAM" id="SSF143414">
    <property type="entry name" value="CcmK-like"/>
    <property type="match status" value="2"/>
</dbReference>
<comment type="caution">
    <text evidence="4">The sequence shown here is derived from an EMBL/GenBank/DDBJ whole genome shotgun (WGS) entry which is preliminary data.</text>
</comment>
<dbReference type="SMART" id="SM00877">
    <property type="entry name" value="BMC"/>
    <property type="match status" value="2"/>
</dbReference>
<dbReference type="PANTHER" id="PTHR33941">
    <property type="entry name" value="PROPANEDIOL UTILIZATION PROTEIN PDUA"/>
    <property type="match status" value="1"/>
</dbReference>
<dbReference type="PATRIC" id="fig|1319815.3.peg.995"/>
<dbReference type="Gene3D" id="3.30.70.1710">
    <property type="match status" value="2"/>
</dbReference>
<dbReference type="InterPro" id="IPR050575">
    <property type="entry name" value="BMC_shell"/>
</dbReference>
<accession>U7VC24</accession>
<dbReference type="InterPro" id="IPR000249">
    <property type="entry name" value="BMC_dom"/>
</dbReference>
<sequence length="177" mass="19633">MKGEEMKALGIVEFNSIPKGIEELDKIIKFNELKIYKAGVTCPGKYYFIVYGDNSSVKDGLKDLTGERCKQVISGVSEKLLEALNRKREDKKFKAIGVVEFLNIADGVKVLDHVIKSVDVDIVKLVLGWTLAGKCYFVVGGETSSIDEAIVLVTGSSYKYMDISKINNPVENILDYI</sequence>
<dbReference type="Proteomes" id="UP000017081">
    <property type="component" value="Unassembled WGS sequence"/>
</dbReference>
<gene>
    <name evidence="4" type="ORF">HMPREF0202_01038</name>
</gene>
<organism evidence="4 5">
    <name type="scientific">Cetobacterium somerae ATCC BAA-474</name>
    <dbReference type="NCBI Taxonomy" id="1319815"/>
    <lineage>
        <taxon>Bacteria</taxon>
        <taxon>Fusobacteriati</taxon>
        <taxon>Fusobacteriota</taxon>
        <taxon>Fusobacteriia</taxon>
        <taxon>Fusobacteriales</taxon>
        <taxon>Fusobacteriaceae</taxon>
        <taxon>Cetobacterium</taxon>
    </lineage>
</organism>
<proteinExistence type="predicted"/>
<dbReference type="InterPro" id="IPR011238">
    <property type="entry name" value="Micro_shell_prot_PduT"/>
</dbReference>
<dbReference type="Pfam" id="PF00936">
    <property type="entry name" value="BMC"/>
    <property type="match status" value="2"/>
</dbReference>
<dbReference type="AlphaFoldDB" id="U7VC24"/>
<dbReference type="PIRSF" id="PIRSF034834">
    <property type="entry name" value="PduT"/>
    <property type="match status" value="1"/>
</dbReference>
<dbReference type="EMBL" id="AXZF01000038">
    <property type="protein sequence ID" value="ERT69071.1"/>
    <property type="molecule type" value="Genomic_DNA"/>
</dbReference>
<evidence type="ECO:0000259" key="3">
    <source>
        <dbReference type="SMART" id="SM00877"/>
    </source>
</evidence>
<evidence type="ECO:0000313" key="4">
    <source>
        <dbReference type="EMBL" id="ERT69071.1"/>
    </source>
</evidence>
<feature type="domain" description="Bacterial microcompartment" evidence="3">
    <location>
        <begin position="7"/>
        <end position="76"/>
    </location>
</feature>
<dbReference type="HOGENOM" id="CLU_115793_0_0_0"/>
<evidence type="ECO:0000313" key="5">
    <source>
        <dbReference type="Proteomes" id="UP000017081"/>
    </source>
</evidence>
<feature type="domain" description="Bacterial microcompartment" evidence="3">
    <location>
        <begin position="94"/>
        <end position="169"/>
    </location>
</feature>
<keyword evidence="5" id="KW-1185">Reference proteome</keyword>
<name>U7VC24_9FUSO</name>
<reference evidence="4 5" key="1">
    <citation type="submission" date="2013-08" db="EMBL/GenBank/DDBJ databases">
        <authorList>
            <person name="Weinstock G."/>
            <person name="Sodergren E."/>
            <person name="Wylie T."/>
            <person name="Fulton L."/>
            <person name="Fulton R."/>
            <person name="Fronick C."/>
            <person name="O'Laughlin M."/>
            <person name="Godfrey J."/>
            <person name="Miner T."/>
            <person name="Herter B."/>
            <person name="Appelbaum E."/>
            <person name="Cordes M."/>
            <person name="Lek S."/>
            <person name="Wollam A."/>
            <person name="Pepin K.H."/>
            <person name="Palsikar V.B."/>
            <person name="Mitreva M."/>
            <person name="Wilson R.K."/>
        </authorList>
    </citation>
    <scope>NUCLEOTIDE SEQUENCE [LARGE SCALE GENOMIC DNA]</scope>
    <source>
        <strain evidence="4 5">ATCC BAA-474</strain>
    </source>
</reference>
<evidence type="ECO:0000256" key="2">
    <source>
        <dbReference type="ARBA" id="ARBA00024446"/>
    </source>
</evidence>